<dbReference type="RefSeq" id="WP_129611237.1">
    <property type="nucleotide sequence ID" value="NZ_UWOC01000192.1"/>
</dbReference>
<evidence type="ECO:0000313" key="7">
    <source>
        <dbReference type="Proteomes" id="UP000289200"/>
    </source>
</evidence>
<dbReference type="SMART" id="SM00903">
    <property type="entry name" value="Flavin_Reduct"/>
    <property type="match status" value="1"/>
</dbReference>
<gene>
    <name evidence="6" type="ORF">RHODGE_RHODGE_04444</name>
</gene>
<dbReference type="InterPro" id="IPR002563">
    <property type="entry name" value="Flavin_Rdtase-like_dom"/>
</dbReference>
<dbReference type="InterPro" id="IPR012349">
    <property type="entry name" value="Split_barrel_FMN-bd"/>
</dbReference>
<organism evidence="6 7">
    <name type="scientific">Rhodoplanes serenus</name>
    <dbReference type="NCBI Taxonomy" id="200615"/>
    <lineage>
        <taxon>Bacteria</taxon>
        <taxon>Pseudomonadati</taxon>
        <taxon>Pseudomonadota</taxon>
        <taxon>Alphaproteobacteria</taxon>
        <taxon>Hyphomicrobiales</taxon>
        <taxon>Nitrobacteraceae</taxon>
        <taxon>Rhodoplanes</taxon>
    </lineage>
</organism>
<evidence type="ECO:0000256" key="1">
    <source>
        <dbReference type="ARBA" id="ARBA00001917"/>
    </source>
</evidence>
<comment type="caution">
    <text evidence="6">The sequence shown here is derived from an EMBL/GenBank/DDBJ whole genome shotgun (WGS) entry which is preliminary data.</text>
</comment>
<keyword evidence="2" id="KW-0285">Flavoprotein</keyword>
<keyword evidence="3" id="KW-0288">FMN</keyword>
<comment type="similarity">
    <text evidence="4">Belongs to the flavoredoxin family.</text>
</comment>
<evidence type="ECO:0000259" key="5">
    <source>
        <dbReference type="SMART" id="SM00903"/>
    </source>
</evidence>
<dbReference type="Pfam" id="PF01613">
    <property type="entry name" value="Flavin_Reduct"/>
    <property type="match status" value="1"/>
</dbReference>
<evidence type="ECO:0000256" key="3">
    <source>
        <dbReference type="ARBA" id="ARBA00022643"/>
    </source>
</evidence>
<dbReference type="Proteomes" id="UP000289200">
    <property type="component" value="Unassembled WGS sequence"/>
</dbReference>
<keyword evidence="7" id="KW-1185">Reference proteome</keyword>
<protein>
    <recommendedName>
        <fullName evidence="5">Flavin reductase like domain-containing protein</fullName>
    </recommendedName>
</protein>
<dbReference type="AlphaFoldDB" id="A0A3S4BYX9"/>
<dbReference type="GO" id="GO:0010181">
    <property type="term" value="F:FMN binding"/>
    <property type="evidence" value="ECO:0007669"/>
    <property type="project" value="InterPro"/>
</dbReference>
<dbReference type="EMBL" id="UWOC01000192">
    <property type="protein sequence ID" value="VCU10879.1"/>
    <property type="molecule type" value="Genomic_DNA"/>
</dbReference>
<evidence type="ECO:0000256" key="4">
    <source>
        <dbReference type="ARBA" id="ARBA00038054"/>
    </source>
</evidence>
<dbReference type="GO" id="GO:0016646">
    <property type="term" value="F:oxidoreductase activity, acting on the CH-NH group of donors, NAD or NADP as acceptor"/>
    <property type="evidence" value="ECO:0007669"/>
    <property type="project" value="UniProtKB-ARBA"/>
</dbReference>
<dbReference type="Gene3D" id="2.30.110.10">
    <property type="entry name" value="Electron Transport, Fmn-binding Protein, Chain A"/>
    <property type="match status" value="1"/>
</dbReference>
<comment type="cofactor">
    <cofactor evidence="1">
        <name>FMN</name>
        <dbReference type="ChEBI" id="CHEBI:58210"/>
    </cofactor>
</comment>
<evidence type="ECO:0000313" key="6">
    <source>
        <dbReference type="EMBL" id="VCU10879.1"/>
    </source>
</evidence>
<dbReference type="PANTHER" id="PTHR33798">
    <property type="entry name" value="FLAVOPROTEIN OXYGENASE"/>
    <property type="match status" value="1"/>
</dbReference>
<name>A0A3S4BYX9_9BRAD</name>
<feature type="domain" description="Flavin reductase like" evidence="5">
    <location>
        <begin position="19"/>
        <end position="171"/>
    </location>
</feature>
<dbReference type="PANTHER" id="PTHR33798:SF5">
    <property type="entry name" value="FLAVIN REDUCTASE LIKE DOMAIN-CONTAINING PROTEIN"/>
    <property type="match status" value="1"/>
</dbReference>
<evidence type="ECO:0000256" key="2">
    <source>
        <dbReference type="ARBA" id="ARBA00022630"/>
    </source>
</evidence>
<dbReference type="SUPFAM" id="SSF50475">
    <property type="entry name" value="FMN-binding split barrel"/>
    <property type="match status" value="1"/>
</dbReference>
<dbReference type="OrthoDB" id="9783347at2"/>
<proteinExistence type="inferred from homology"/>
<sequence length="202" mass="21289">MLIRAAGLGAEAAYKLLTGSVVPRPIAWITTVSPAGLVNLAPFSAFTFLSNTPPMIGVSIGRKAGVLKDTARNIRASREFVVNVADESRIDAVHASAREYPADVGEAELLGLATVASAAVVPPRLAVARVALECRLVRVLTFGAARTNFFVAMVEVFQIDDAILTDGKIDTARLRPLARLGGPRYATLGSIVSRAPIPTTPK</sequence>
<reference evidence="7" key="1">
    <citation type="submission" date="2018-10" db="EMBL/GenBank/DDBJ databases">
        <authorList>
            <person name="Peiro R."/>
            <person name="Begona"/>
            <person name="Cbmso G."/>
            <person name="Lopez M."/>
            <person name="Gonzalez S."/>
            <person name="Sacristan E."/>
            <person name="Castillo E."/>
        </authorList>
    </citation>
    <scope>NUCLEOTIDE SEQUENCE [LARGE SCALE GENOMIC DNA]</scope>
</reference>
<accession>A0A3S4BYX9</accession>